<reference evidence="2" key="1">
    <citation type="journal article" date="2012" name="Nat. Genet.">
        <title>Lifestyle transitions in plant pathogenic Colletotrichum fungi deciphered by genome and transcriptome analyses.</title>
        <authorList>
            <person name="O'Connell R.J."/>
            <person name="Thon M.R."/>
            <person name="Hacquard S."/>
            <person name="Amyotte S.G."/>
            <person name="Kleemann J."/>
            <person name="Torres M.F."/>
            <person name="Damm U."/>
            <person name="Buiate E.A."/>
            <person name="Epstein L."/>
            <person name="Alkan N."/>
            <person name="Altmueller J."/>
            <person name="Alvarado-Balderrama L."/>
            <person name="Bauser C.A."/>
            <person name="Becker C."/>
            <person name="Birren B.W."/>
            <person name="Chen Z."/>
            <person name="Choi J."/>
            <person name="Crouch J.A."/>
            <person name="Duvick J.P."/>
            <person name="Farman M.A."/>
            <person name="Gan P."/>
            <person name="Heiman D."/>
            <person name="Henrissat B."/>
            <person name="Howard R.J."/>
            <person name="Kabbage M."/>
            <person name="Koch C."/>
            <person name="Kracher B."/>
            <person name="Kubo Y."/>
            <person name="Law A.D."/>
            <person name="Lebrun M.-H."/>
            <person name="Lee Y.-H."/>
            <person name="Miyara I."/>
            <person name="Moore N."/>
            <person name="Neumann U."/>
            <person name="Nordstroem K."/>
            <person name="Panaccione D.G."/>
            <person name="Panstruga R."/>
            <person name="Place M."/>
            <person name="Proctor R.H."/>
            <person name="Prusky D."/>
            <person name="Rech G."/>
            <person name="Reinhardt R."/>
            <person name="Rollins J.A."/>
            <person name="Rounsley S."/>
            <person name="Schardl C.L."/>
            <person name="Schwartz D.C."/>
            <person name="Shenoy N."/>
            <person name="Shirasu K."/>
            <person name="Sikhakolli U.R."/>
            <person name="Stueber K."/>
            <person name="Sukno S.A."/>
            <person name="Sweigard J.A."/>
            <person name="Takano Y."/>
            <person name="Takahara H."/>
            <person name="Trail F."/>
            <person name="van der Does H.C."/>
            <person name="Voll L.M."/>
            <person name="Will I."/>
            <person name="Young S."/>
            <person name="Zeng Q."/>
            <person name="Zhang J."/>
            <person name="Zhou S."/>
            <person name="Dickman M.B."/>
            <person name="Schulze-Lefert P."/>
            <person name="Ver Loren van Themaat E."/>
            <person name="Ma L.-J."/>
            <person name="Vaillancourt L.J."/>
        </authorList>
    </citation>
    <scope>NUCLEOTIDE SEQUENCE [LARGE SCALE GENOMIC DNA]</scope>
    <source>
        <strain evidence="2">IMI 349063</strain>
    </source>
</reference>
<proteinExistence type="predicted"/>
<dbReference type="HOGENOM" id="CLU_2711541_0_0_1"/>
<dbReference type="Proteomes" id="UP000007174">
    <property type="component" value="Unassembled WGS sequence"/>
</dbReference>
<accession>H1VLE1</accession>
<dbReference type="AlphaFoldDB" id="H1VLE1"/>
<sequence>TRHGIWTHKEPNLTCHYRDKTDSGDSKEWSRLKRHKRPRAPAATIFCRPFTHIHPQVLLTAQSACGWTSVTHF</sequence>
<evidence type="ECO:0000313" key="2">
    <source>
        <dbReference type="Proteomes" id="UP000007174"/>
    </source>
</evidence>
<feature type="non-terminal residue" evidence="1">
    <location>
        <position position="1"/>
    </location>
</feature>
<dbReference type="VEuPathDB" id="FungiDB:CH63R_00795"/>
<name>H1VLE1_COLHI</name>
<dbReference type="EMBL" id="CACQ02004457">
    <property type="protein sequence ID" value="CCF41044.1"/>
    <property type="molecule type" value="Genomic_DNA"/>
</dbReference>
<gene>
    <name evidence="1" type="ORF">CH063_00377</name>
</gene>
<evidence type="ECO:0000313" key="1">
    <source>
        <dbReference type="EMBL" id="CCF41044.1"/>
    </source>
</evidence>
<organism evidence="1 2">
    <name type="scientific">Colletotrichum higginsianum (strain IMI 349063)</name>
    <name type="common">Crucifer anthracnose fungus</name>
    <dbReference type="NCBI Taxonomy" id="759273"/>
    <lineage>
        <taxon>Eukaryota</taxon>
        <taxon>Fungi</taxon>
        <taxon>Dikarya</taxon>
        <taxon>Ascomycota</taxon>
        <taxon>Pezizomycotina</taxon>
        <taxon>Sordariomycetes</taxon>
        <taxon>Hypocreomycetidae</taxon>
        <taxon>Glomerellales</taxon>
        <taxon>Glomerellaceae</taxon>
        <taxon>Colletotrichum</taxon>
        <taxon>Colletotrichum destructivum species complex</taxon>
    </lineage>
</organism>
<protein>
    <submittedName>
        <fullName evidence="1">Uncharacterized protein</fullName>
    </submittedName>
</protein>